<dbReference type="Proteomes" id="UP001177597">
    <property type="component" value="Chromosome"/>
</dbReference>
<reference evidence="2 6" key="1">
    <citation type="submission" date="2019-03" db="EMBL/GenBank/DDBJ databases">
        <title>Long-read sequencing reveals hyperdense prophage content in a complex bacterial symbiont genome.</title>
        <authorList>
            <person name="Frost C.L."/>
            <person name="Siozios S."/>
            <person name="Nadal-Jimenez P."/>
            <person name="Brockhurst M.A."/>
            <person name="King K.C."/>
            <person name="Darby A.C."/>
            <person name="Hurst G.D.D."/>
        </authorList>
    </citation>
    <scope>NUCLEOTIDE SEQUENCE [LARGE SCALE GENOMIC DNA]</scope>
    <source>
        <strain evidence="2 6">FIN</strain>
    </source>
</reference>
<dbReference type="EMBL" id="CP123498">
    <property type="protein sequence ID" value="WGL94464.1"/>
    <property type="molecule type" value="Genomic_DNA"/>
</dbReference>
<proteinExistence type="predicted"/>
<evidence type="ECO:0000313" key="5">
    <source>
        <dbReference type="EMBL" id="WGM04841.1"/>
    </source>
</evidence>
<evidence type="ECO:0000313" key="7">
    <source>
        <dbReference type="Proteomes" id="UP001177592"/>
    </source>
</evidence>
<accession>A0A4P7L3N5</accession>
<dbReference type="KEGG" id="ans:ArsFIN_31840"/>
<keyword evidence="1" id="KW-0472">Membrane</keyword>
<sequence>MASRQGYRLAEKWIVKIEEQELVLIFLILKLFANEISFIIDIDYTFF</sequence>
<dbReference type="EMBL" id="CP123504">
    <property type="protein sequence ID" value="WGM00806.1"/>
    <property type="molecule type" value="Genomic_DNA"/>
</dbReference>
<dbReference type="AlphaFoldDB" id="A0A4P7L3N5"/>
<keyword evidence="7" id="KW-1185">Reference proteome</keyword>
<evidence type="ECO:0000313" key="2">
    <source>
        <dbReference type="EMBL" id="QBY44598.1"/>
    </source>
</evidence>
<organism evidence="2 6">
    <name type="scientific">Arsenophonus nasoniae</name>
    <name type="common">son-killer infecting Nasonia vitripennis</name>
    <dbReference type="NCBI Taxonomy" id="638"/>
    <lineage>
        <taxon>Bacteria</taxon>
        <taxon>Pseudomonadati</taxon>
        <taxon>Pseudomonadota</taxon>
        <taxon>Gammaproteobacteria</taxon>
        <taxon>Enterobacterales</taxon>
        <taxon>Morganellaceae</taxon>
        <taxon>Arsenophonus</taxon>
    </lineage>
</organism>
<evidence type="ECO:0000313" key="6">
    <source>
        <dbReference type="Proteomes" id="UP000295134"/>
    </source>
</evidence>
<dbReference type="RefSeq" id="WP_155846968.1">
    <property type="nucleotide sequence ID" value="NZ_CP038613.1"/>
</dbReference>
<dbReference type="EMBL" id="CP038613">
    <property type="protein sequence ID" value="QBY44598.1"/>
    <property type="molecule type" value="Genomic_DNA"/>
</dbReference>
<evidence type="ECO:0000256" key="1">
    <source>
        <dbReference type="SAM" id="Phobius"/>
    </source>
</evidence>
<dbReference type="Proteomes" id="UP000295134">
    <property type="component" value="Chromosome"/>
</dbReference>
<dbReference type="GeneID" id="96879125"/>
<reference evidence="3" key="2">
    <citation type="submission" date="2023-04" db="EMBL/GenBank/DDBJ databases">
        <title>Genome dynamics across the evolutionary transition to endosymbiosis.</title>
        <authorList>
            <person name="Siozios S."/>
            <person name="Nadal-Jimenez P."/>
            <person name="Azagi T."/>
            <person name="Sprong H."/>
            <person name="Frost C.L."/>
            <person name="Parratt S.R."/>
            <person name="Taylor G."/>
            <person name="Brettell L."/>
            <person name="Lew K.C."/>
            <person name="Croft L."/>
            <person name="King K.C."/>
            <person name="Brockhurst M.A."/>
            <person name="Hypsa V."/>
            <person name="Novakova E."/>
            <person name="Darby A.C."/>
            <person name="Hurst G.D.D."/>
        </authorList>
    </citation>
    <scope>NUCLEOTIDE SEQUENCE</scope>
    <source>
        <strain evidence="3">AIh</strain>
        <strain evidence="5">ANv_CAN</strain>
        <strain evidence="4">APv</strain>
    </source>
</reference>
<name>A0A4P7L3N5_9GAMM</name>
<evidence type="ECO:0000313" key="4">
    <source>
        <dbReference type="EMBL" id="WGM00806.1"/>
    </source>
</evidence>
<protein>
    <submittedName>
        <fullName evidence="2">Uncharacterized protein</fullName>
    </submittedName>
</protein>
<feature type="transmembrane region" description="Helical" evidence="1">
    <location>
        <begin position="21"/>
        <end position="40"/>
    </location>
</feature>
<keyword evidence="1" id="KW-0812">Transmembrane</keyword>
<dbReference type="Proteomes" id="UP001177595">
    <property type="component" value="Chromosome"/>
</dbReference>
<evidence type="ECO:0000313" key="3">
    <source>
        <dbReference type="EMBL" id="WGL94464.1"/>
    </source>
</evidence>
<keyword evidence="1" id="KW-1133">Transmembrane helix</keyword>
<gene>
    <name evidence="2" type="ORF">ArsFIN_31840</name>
    <name evidence="3" type="ORF">QE207_12150</name>
    <name evidence="4" type="ORF">QE210_13225</name>
    <name evidence="5" type="ORF">QE258_14760</name>
</gene>
<dbReference type="Proteomes" id="UP001177592">
    <property type="component" value="Chromosome"/>
</dbReference>
<dbReference type="EMBL" id="CP123523">
    <property type="protein sequence ID" value="WGM04841.1"/>
    <property type="molecule type" value="Genomic_DNA"/>
</dbReference>